<reference evidence="1" key="1">
    <citation type="journal article" date="2019" name="bioRxiv">
        <title>The Genome of the Zebra Mussel, Dreissena polymorpha: A Resource for Invasive Species Research.</title>
        <authorList>
            <person name="McCartney M.A."/>
            <person name="Auch B."/>
            <person name="Kono T."/>
            <person name="Mallez S."/>
            <person name="Zhang Y."/>
            <person name="Obille A."/>
            <person name="Becker A."/>
            <person name="Abrahante J.E."/>
            <person name="Garbe J."/>
            <person name="Badalamenti J.P."/>
            <person name="Herman A."/>
            <person name="Mangelson H."/>
            <person name="Liachko I."/>
            <person name="Sullivan S."/>
            <person name="Sone E.D."/>
            <person name="Koren S."/>
            <person name="Silverstein K.A.T."/>
            <person name="Beckman K.B."/>
            <person name="Gohl D.M."/>
        </authorList>
    </citation>
    <scope>NUCLEOTIDE SEQUENCE</scope>
    <source>
        <strain evidence="1">Duluth1</strain>
        <tissue evidence="1">Whole animal</tissue>
    </source>
</reference>
<name>A0A9D4HP29_DREPO</name>
<keyword evidence="2" id="KW-1185">Reference proteome</keyword>
<feature type="non-terminal residue" evidence="1">
    <location>
        <position position="1"/>
    </location>
</feature>
<accession>A0A9D4HP29</accession>
<dbReference type="Proteomes" id="UP000828390">
    <property type="component" value="Unassembled WGS sequence"/>
</dbReference>
<dbReference type="EMBL" id="JAIWYP010000012">
    <property type="protein sequence ID" value="KAH3724423.1"/>
    <property type="molecule type" value="Genomic_DNA"/>
</dbReference>
<reference evidence="1" key="2">
    <citation type="submission" date="2020-11" db="EMBL/GenBank/DDBJ databases">
        <authorList>
            <person name="McCartney M.A."/>
            <person name="Auch B."/>
            <person name="Kono T."/>
            <person name="Mallez S."/>
            <person name="Becker A."/>
            <person name="Gohl D.M."/>
            <person name="Silverstein K.A.T."/>
            <person name="Koren S."/>
            <person name="Bechman K.B."/>
            <person name="Herman A."/>
            <person name="Abrahante J.E."/>
            <person name="Garbe J."/>
        </authorList>
    </citation>
    <scope>NUCLEOTIDE SEQUENCE</scope>
    <source>
        <strain evidence="1">Duluth1</strain>
        <tissue evidence="1">Whole animal</tissue>
    </source>
</reference>
<dbReference type="AlphaFoldDB" id="A0A9D4HP29"/>
<sequence length="153" mass="17931">TNDLTKFCEDWTVLFQPYKENCPHHCSNVFLRNLNNLSTQPKYHNNKCSDKVSRILNHKFDFNNVDTVSLKPLRKTAPPPGGHVFRWTDTIFELSWNIIITYVPNKFHKIGQKNFKLSQDIIGTNVLTKFHENLTINLASTVLKRYMLTTHNR</sequence>
<comment type="caution">
    <text evidence="1">The sequence shown here is derived from an EMBL/GenBank/DDBJ whole genome shotgun (WGS) entry which is preliminary data.</text>
</comment>
<proteinExistence type="predicted"/>
<gene>
    <name evidence="1" type="ORF">DPMN_050239</name>
</gene>
<protein>
    <submittedName>
        <fullName evidence="1">Uncharacterized protein</fullName>
    </submittedName>
</protein>
<evidence type="ECO:0000313" key="2">
    <source>
        <dbReference type="Proteomes" id="UP000828390"/>
    </source>
</evidence>
<organism evidence="1 2">
    <name type="scientific">Dreissena polymorpha</name>
    <name type="common">Zebra mussel</name>
    <name type="synonym">Mytilus polymorpha</name>
    <dbReference type="NCBI Taxonomy" id="45954"/>
    <lineage>
        <taxon>Eukaryota</taxon>
        <taxon>Metazoa</taxon>
        <taxon>Spiralia</taxon>
        <taxon>Lophotrochozoa</taxon>
        <taxon>Mollusca</taxon>
        <taxon>Bivalvia</taxon>
        <taxon>Autobranchia</taxon>
        <taxon>Heteroconchia</taxon>
        <taxon>Euheterodonta</taxon>
        <taxon>Imparidentia</taxon>
        <taxon>Neoheterodontei</taxon>
        <taxon>Myida</taxon>
        <taxon>Dreissenoidea</taxon>
        <taxon>Dreissenidae</taxon>
        <taxon>Dreissena</taxon>
    </lineage>
</organism>
<evidence type="ECO:0000313" key="1">
    <source>
        <dbReference type="EMBL" id="KAH3724423.1"/>
    </source>
</evidence>